<dbReference type="Gene3D" id="1.10.10.10">
    <property type="entry name" value="Winged helix-like DNA-binding domain superfamily/Winged helix DNA-binding domain"/>
    <property type="match status" value="1"/>
</dbReference>
<gene>
    <name evidence="6" type="ORF">ABZ508_27520</name>
</gene>
<dbReference type="Proteomes" id="UP001550378">
    <property type="component" value="Unassembled WGS sequence"/>
</dbReference>
<evidence type="ECO:0000313" key="7">
    <source>
        <dbReference type="Proteomes" id="UP001550378"/>
    </source>
</evidence>
<dbReference type="InterPro" id="IPR005471">
    <property type="entry name" value="Tscrpt_reg_IclR_N"/>
</dbReference>
<dbReference type="RefSeq" id="WP_359806491.1">
    <property type="nucleotide sequence ID" value="NZ_JBEXZO010000026.1"/>
</dbReference>
<dbReference type="Gene3D" id="3.30.450.40">
    <property type="match status" value="1"/>
</dbReference>
<dbReference type="Gene3D" id="1.25.40.10">
    <property type="entry name" value="Tetratricopeptide repeat domain"/>
    <property type="match status" value="1"/>
</dbReference>
<feature type="region of interest" description="Disordered" evidence="4">
    <location>
        <begin position="174"/>
        <end position="246"/>
    </location>
</feature>
<feature type="region of interest" description="Disordered" evidence="4">
    <location>
        <begin position="517"/>
        <end position="550"/>
    </location>
</feature>
<protein>
    <submittedName>
        <fullName evidence="6">IclR family transcriptional regulator C-terminal domain-containing protein</fullName>
    </submittedName>
</protein>
<dbReference type="PANTHER" id="PTHR30136:SF24">
    <property type="entry name" value="HTH-TYPE TRANSCRIPTIONAL REPRESSOR ALLR"/>
    <property type="match status" value="1"/>
</dbReference>
<feature type="compositionally biased region" description="Low complexity" evidence="4">
    <location>
        <begin position="137"/>
        <end position="148"/>
    </location>
</feature>
<accession>A0ABV2WCP4</accession>
<dbReference type="Pfam" id="PF09339">
    <property type="entry name" value="HTH_IclR"/>
    <property type="match status" value="1"/>
</dbReference>
<dbReference type="InterPro" id="IPR050707">
    <property type="entry name" value="HTH_MetabolicPath_Reg"/>
</dbReference>
<feature type="domain" description="IclR-ED" evidence="5">
    <location>
        <begin position="333"/>
        <end position="523"/>
    </location>
</feature>
<dbReference type="InterPro" id="IPR029016">
    <property type="entry name" value="GAF-like_dom_sf"/>
</dbReference>
<evidence type="ECO:0000256" key="4">
    <source>
        <dbReference type="SAM" id="MobiDB-lite"/>
    </source>
</evidence>
<reference evidence="6 7" key="1">
    <citation type="submission" date="2024-06" db="EMBL/GenBank/DDBJ databases">
        <title>The Natural Products Discovery Center: Release of the First 8490 Sequenced Strains for Exploring Actinobacteria Biosynthetic Diversity.</title>
        <authorList>
            <person name="Kalkreuter E."/>
            <person name="Kautsar S.A."/>
            <person name="Yang D."/>
            <person name="Bader C.D."/>
            <person name="Teijaro C.N."/>
            <person name="Fluegel L."/>
            <person name="Davis C.M."/>
            <person name="Simpson J.R."/>
            <person name="Lauterbach L."/>
            <person name="Steele A.D."/>
            <person name="Gui C."/>
            <person name="Meng S."/>
            <person name="Li G."/>
            <person name="Viehrig K."/>
            <person name="Ye F."/>
            <person name="Su P."/>
            <person name="Kiefer A.F."/>
            <person name="Nichols A."/>
            <person name="Cepeda A.J."/>
            <person name="Yan W."/>
            <person name="Fan B."/>
            <person name="Jiang Y."/>
            <person name="Adhikari A."/>
            <person name="Zheng C.-J."/>
            <person name="Schuster L."/>
            <person name="Cowan T.M."/>
            <person name="Smanski M.J."/>
            <person name="Chevrette M.G."/>
            <person name="De Carvalho L.P.S."/>
            <person name="Shen B."/>
        </authorList>
    </citation>
    <scope>NUCLEOTIDE SEQUENCE [LARGE SCALE GENOMIC DNA]</scope>
    <source>
        <strain evidence="6 7">NPDC006337</strain>
    </source>
</reference>
<dbReference type="Pfam" id="PF01614">
    <property type="entry name" value="IclR_C"/>
    <property type="match status" value="1"/>
</dbReference>
<keyword evidence="3" id="KW-0804">Transcription</keyword>
<keyword evidence="1" id="KW-0805">Transcription regulation</keyword>
<feature type="compositionally biased region" description="Low complexity" evidence="4">
    <location>
        <begin position="205"/>
        <end position="215"/>
    </location>
</feature>
<sequence>MSRYDGPRDECSEPPVPAGLTDLLRELEGTGDFWDRPYGTGGPACDGAAEEERALVNSLYRLGTKALRRGELAAAADLLGRAGEQGHPGALFRLAVVVHRRYGDEGREDAEFLVAEAARLGHGDARAMLEAALAPETAGDTATTAGTTGDHGHGIAAQDAEFSGEVRAALGLSPAAAARSRNPAGHPPSPPAAPSRGAPSRDDGPGAAVVAHVVTPAPPPPPAPALRPPGGLWVPGGRAGPGTLWTPSPLRSPYLVDLARQVPTAHESAERWRQAMRVLDVLRTIGGADGPLSADRIARGTGLETTALEQLLAWLAEQRLVAVPEPGAYGAGPLLRLWAEHEGTERENALRKVLSELRDRVGAAVYVSHYADGEVRVTQCAAGPDAPAVREHVPFREAAHASAVGKSLLAQLDFEGRMDHLDRRRPVPLTQRTITDHRHLFQALDHHGPQAAQFDLLEYSDDEVCVAFPLTVGGRAGCVALSLPLTQKHRLLEAADALSSRSATLLATLLLAETPPAADGQGATRDGQCAARDEGEAEVFVRTGAPPRAE</sequence>
<feature type="region of interest" description="Disordered" evidence="4">
    <location>
        <begin position="136"/>
        <end position="155"/>
    </location>
</feature>
<keyword evidence="7" id="KW-1185">Reference proteome</keyword>
<dbReference type="InterPro" id="IPR036390">
    <property type="entry name" value="WH_DNA-bd_sf"/>
</dbReference>
<dbReference type="PANTHER" id="PTHR30136">
    <property type="entry name" value="HELIX-TURN-HELIX TRANSCRIPTIONAL REGULATOR, ICLR FAMILY"/>
    <property type="match status" value="1"/>
</dbReference>
<dbReference type="SUPFAM" id="SSF55781">
    <property type="entry name" value="GAF domain-like"/>
    <property type="match status" value="1"/>
</dbReference>
<dbReference type="InterPro" id="IPR011990">
    <property type="entry name" value="TPR-like_helical_dom_sf"/>
</dbReference>
<dbReference type="InterPro" id="IPR014757">
    <property type="entry name" value="Tscrpt_reg_IclR_C"/>
</dbReference>
<evidence type="ECO:0000256" key="2">
    <source>
        <dbReference type="ARBA" id="ARBA00023125"/>
    </source>
</evidence>
<evidence type="ECO:0000313" key="6">
    <source>
        <dbReference type="EMBL" id="MEU0711116.1"/>
    </source>
</evidence>
<feature type="compositionally biased region" description="Low complexity" evidence="4">
    <location>
        <begin position="174"/>
        <end position="184"/>
    </location>
</feature>
<dbReference type="SUPFAM" id="SSF46785">
    <property type="entry name" value="Winged helix' DNA-binding domain"/>
    <property type="match status" value="1"/>
</dbReference>
<evidence type="ECO:0000256" key="1">
    <source>
        <dbReference type="ARBA" id="ARBA00023015"/>
    </source>
</evidence>
<evidence type="ECO:0000259" key="5">
    <source>
        <dbReference type="PROSITE" id="PS51078"/>
    </source>
</evidence>
<feature type="compositionally biased region" description="Pro residues" evidence="4">
    <location>
        <begin position="216"/>
        <end position="227"/>
    </location>
</feature>
<dbReference type="EMBL" id="JBEXZR010000031">
    <property type="protein sequence ID" value="MEU0711116.1"/>
    <property type="molecule type" value="Genomic_DNA"/>
</dbReference>
<evidence type="ECO:0000256" key="3">
    <source>
        <dbReference type="ARBA" id="ARBA00023163"/>
    </source>
</evidence>
<organism evidence="6 7">
    <name type="scientific">Streptomyces lavendulocolor</name>
    <dbReference type="NCBI Taxonomy" id="67316"/>
    <lineage>
        <taxon>Bacteria</taxon>
        <taxon>Bacillati</taxon>
        <taxon>Actinomycetota</taxon>
        <taxon>Actinomycetes</taxon>
        <taxon>Kitasatosporales</taxon>
        <taxon>Streptomycetaceae</taxon>
        <taxon>Streptomyces</taxon>
    </lineage>
</organism>
<proteinExistence type="predicted"/>
<keyword evidence="2" id="KW-0238">DNA-binding</keyword>
<dbReference type="PROSITE" id="PS51078">
    <property type="entry name" value="ICLR_ED"/>
    <property type="match status" value="1"/>
</dbReference>
<comment type="caution">
    <text evidence="6">The sequence shown here is derived from an EMBL/GenBank/DDBJ whole genome shotgun (WGS) entry which is preliminary data.</text>
</comment>
<dbReference type="InterPro" id="IPR036388">
    <property type="entry name" value="WH-like_DNA-bd_sf"/>
</dbReference>
<name>A0ABV2WCP4_9ACTN</name>